<evidence type="ECO:0000313" key="3">
    <source>
        <dbReference type="EMBL" id="OMO78953.1"/>
    </source>
</evidence>
<dbReference type="Gramene" id="OMO78953">
    <property type="protein sequence ID" value="OMO78953"/>
    <property type="gene ID" value="CCACVL1_13990"/>
</dbReference>
<dbReference type="EMBL" id="AWWV01010504">
    <property type="protein sequence ID" value="OMO78953.1"/>
    <property type="molecule type" value="Genomic_DNA"/>
</dbReference>
<dbReference type="InterPro" id="IPR018247">
    <property type="entry name" value="EF_Hand_1_Ca_BS"/>
</dbReference>
<dbReference type="PROSITE" id="PS00018">
    <property type="entry name" value="EF_HAND_1"/>
    <property type="match status" value="2"/>
</dbReference>
<dbReference type="OMA" id="ININDHE"/>
<comment type="caution">
    <text evidence="3">The sequence shown here is derived from an EMBL/GenBank/DDBJ whole genome shotgun (WGS) entry which is preliminary data.</text>
</comment>
<protein>
    <recommendedName>
        <fullName evidence="2">EF-hand domain-containing protein</fullName>
    </recommendedName>
</protein>
<evidence type="ECO:0000256" key="1">
    <source>
        <dbReference type="ARBA" id="ARBA00022837"/>
    </source>
</evidence>
<gene>
    <name evidence="3" type="ORF">CCACVL1_13990</name>
</gene>
<accession>A0A1R3I8N3</accession>
<dbReference type="STRING" id="210143.A0A1R3I8N3"/>
<reference evidence="3 4" key="1">
    <citation type="submission" date="2013-09" db="EMBL/GenBank/DDBJ databases">
        <title>Corchorus capsularis genome sequencing.</title>
        <authorList>
            <person name="Alam M."/>
            <person name="Haque M.S."/>
            <person name="Islam M.S."/>
            <person name="Emdad E.M."/>
            <person name="Islam M.M."/>
            <person name="Ahmed B."/>
            <person name="Halim A."/>
            <person name="Hossen Q.M.M."/>
            <person name="Hossain M.Z."/>
            <person name="Ahmed R."/>
            <person name="Khan M.M."/>
            <person name="Islam R."/>
            <person name="Rashid M.M."/>
            <person name="Khan S.A."/>
            <person name="Rahman M.S."/>
            <person name="Alam M."/>
        </authorList>
    </citation>
    <scope>NUCLEOTIDE SEQUENCE [LARGE SCALE GENOMIC DNA]</scope>
    <source>
        <strain evidence="4">cv. CVL-1</strain>
        <tissue evidence="3">Whole seedling</tissue>
    </source>
</reference>
<dbReference type="OrthoDB" id="26525at2759"/>
<proteinExistence type="predicted"/>
<dbReference type="Pfam" id="PF13405">
    <property type="entry name" value="EF-hand_6"/>
    <property type="match status" value="1"/>
</dbReference>
<dbReference type="Gene3D" id="1.10.238.10">
    <property type="entry name" value="EF-hand"/>
    <property type="match status" value="1"/>
</dbReference>
<dbReference type="GO" id="GO:0005509">
    <property type="term" value="F:calcium ion binding"/>
    <property type="evidence" value="ECO:0007669"/>
    <property type="project" value="InterPro"/>
</dbReference>
<sequence length="107" mass="12339">MFFSANVPKGPHPSCRRSYYKGAAAPRWPLTEAELKAIFKHADENKDKRLSKEEVKKAFDYLGSRLPFWRAGKGLHQADGNQDGYVSDDELDDLVKYALEWLRQKHT</sequence>
<evidence type="ECO:0000259" key="2">
    <source>
        <dbReference type="PROSITE" id="PS50222"/>
    </source>
</evidence>
<evidence type="ECO:0000313" key="4">
    <source>
        <dbReference type="Proteomes" id="UP000188268"/>
    </source>
</evidence>
<keyword evidence="4" id="KW-1185">Reference proteome</keyword>
<dbReference type="CDD" id="cd00051">
    <property type="entry name" value="EFh"/>
    <property type="match status" value="1"/>
</dbReference>
<dbReference type="AlphaFoldDB" id="A0A1R3I8N3"/>
<dbReference type="Proteomes" id="UP000188268">
    <property type="component" value="Unassembled WGS sequence"/>
</dbReference>
<dbReference type="PROSITE" id="PS50222">
    <property type="entry name" value="EF_HAND_2"/>
    <property type="match status" value="1"/>
</dbReference>
<dbReference type="SUPFAM" id="SSF47473">
    <property type="entry name" value="EF-hand"/>
    <property type="match status" value="1"/>
</dbReference>
<feature type="domain" description="EF-hand" evidence="2">
    <location>
        <begin position="30"/>
        <end position="65"/>
    </location>
</feature>
<name>A0A1R3I8N3_COCAP</name>
<organism evidence="3 4">
    <name type="scientific">Corchorus capsularis</name>
    <name type="common">Jute</name>
    <dbReference type="NCBI Taxonomy" id="210143"/>
    <lineage>
        <taxon>Eukaryota</taxon>
        <taxon>Viridiplantae</taxon>
        <taxon>Streptophyta</taxon>
        <taxon>Embryophyta</taxon>
        <taxon>Tracheophyta</taxon>
        <taxon>Spermatophyta</taxon>
        <taxon>Magnoliopsida</taxon>
        <taxon>eudicotyledons</taxon>
        <taxon>Gunneridae</taxon>
        <taxon>Pentapetalae</taxon>
        <taxon>rosids</taxon>
        <taxon>malvids</taxon>
        <taxon>Malvales</taxon>
        <taxon>Malvaceae</taxon>
        <taxon>Grewioideae</taxon>
        <taxon>Apeibeae</taxon>
        <taxon>Corchorus</taxon>
    </lineage>
</organism>
<keyword evidence="1" id="KW-0106">Calcium</keyword>
<dbReference type="InterPro" id="IPR011992">
    <property type="entry name" value="EF-hand-dom_pair"/>
</dbReference>
<dbReference type="InterPro" id="IPR002048">
    <property type="entry name" value="EF_hand_dom"/>
</dbReference>